<evidence type="ECO:0000256" key="8">
    <source>
        <dbReference type="ARBA" id="ARBA00023136"/>
    </source>
</evidence>
<dbReference type="OrthoDB" id="9995836at2759"/>
<comment type="caution">
    <text evidence="9">Lacks conserved residue(s) required for the propagation of feature annotation.</text>
</comment>
<dbReference type="GO" id="GO:0005886">
    <property type="term" value="C:plasma membrane"/>
    <property type="evidence" value="ECO:0007669"/>
    <property type="project" value="UniProtKB-SubCell"/>
</dbReference>
<comment type="caution">
    <text evidence="10">The sequence shown here is derived from an EMBL/GenBank/DDBJ whole genome shotgun (WGS) entry which is preliminary data.</text>
</comment>
<evidence type="ECO:0000313" key="11">
    <source>
        <dbReference type="Proteomes" id="UP000663834"/>
    </source>
</evidence>
<evidence type="ECO:0000256" key="1">
    <source>
        <dbReference type="ARBA" id="ARBA00000215"/>
    </source>
</evidence>
<dbReference type="Pfam" id="PF06237">
    <property type="entry name" value="SLC52_ribofla_tr"/>
    <property type="match status" value="1"/>
</dbReference>
<keyword evidence="8 9" id="KW-0472">Membrane</keyword>
<evidence type="ECO:0000256" key="9">
    <source>
        <dbReference type="RuleBase" id="RU368035"/>
    </source>
</evidence>
<dbReference type="InterPro" id="IPR009357">
    <property type="entry name" value="Riboflavin_transptr"/>
</dbReference>
<reference evidence="10" key="1">
    <citation type="submission" date="2021-02" db="EMBL/GenBank/DDBJ databases">
        <authorList>
            <person name="Nowell W R."/>
        </authorList>
    </citation>
    <scope>NUCLEOTIDE SEQUENCE</scope>
</reference>
<evidence type="ECO:0000256" key="3">
    <source>
        <dbReference type="ARBA" id="ARBA00006366"/>
    </source>
</evidence>
<comment type="subcellular location">
    <subcellularLocation>
        <location evidence="2 9">Cell membrane</location>
        <topology evidence="2 9">Multi-pass membrane protein</topology>
    </subcellularLocation>
</comment>
<evidence type="ECO:0000256" key="4">
    <source>
        <dbReference type="ARBA" id="ARBA00022448"/>
    </source>
</evidence>
<evidence type="ECO:0000256" key="2">
    <source>
        <dbReference type="ARBA" id="ARBA00004651"/>
    </source>
</evidence>
<feature type="transmembrane region" description="Helical" evidence="9">
    <location>
        <begin position="252"/>
        <end position="274"/>
    </location>
</feature>
<comment type="similarity">
    <text evidence="3 9">Belongs to the riboflavin transporter family.</text>
</comment>
<name>A0A815EW68_9BILA</name>
<keyword evidence="6 9" id="KW-0812">Transmembrane</keyword>
<dbReference type="GO" id="GO:0032217">
    <property type="term" value="F:riboflavin transmembrane transporter activity"/>
    <property type="evidence" value="ECO:0007669"/>
    <property type="project" value="UniProtKB-UniRule"/>
</dbReference>
<accession>A0A815EW68</accession>
<comment type="function">
    <text evidence="9">Plasma membrane transporter mediating the uptake by cells of the water soluble vitamin B2/riboflavin that plays a key role in biochemical oxidation-reduction reactions of the carbohydrate, lipid, and amino acid metabolism.</text>
</comment>
<evidence type="ECO:0000313" key="10">
    <source>
        <dbReference type="EMBL" id="CAF1315285.1"/>
    </source>
</evidence>
<evidence type="ECO:0000256" key="6">
    <source>
        <dbReference type="ARBA" id="ARBA00022692"/>
    </source>
</evidence>
<keyword evidence="5 9" id="KW-1003">Cell membrane</keyword>
<keyword evidence="7 9" id="KW-1133">Transmembrane helix</keyword>
<organism evidence="10 11">
    <name type="scientific">Rotaria magnacalcarata</name>
    <dbReference type="NCBI Taxonomy" id="392030"/>
    <lineage>
        <taxon>Eukaryota</taxon>
        <taxon>Metazoa</taxon>
        <taxon>Spiralia</taxon>
        <taxon>Gnathifera</taxon>
        <taxon>Rotifera</taxon>
        <taxon>Eurotatoria</taxon>
        <taxon>Bdelloidea</taxon>
        <taxon>Philodinida</taxon>
        <taxon>Philodinidae</taxon>
        <taxon>Rotaria</taxon>
    </lineage>
</organism>
<dbReference type="PANTHER" id="PTHR12929">
    <property type="entry name" value="SOLUTE CARRIER FAMILY 52"/>
    <property type="match status" value="1"/>
</dbReference>
<proteinExistence type="inferred from homology"/>
<dbReference type="PANTHER" id="PTHR12929:SF10">
    <property type="entry name" value="RIBOFLAVIN TRANSPORTER"/>
    <property type="match status" value="1"/>
</dbReference>
<dbReference type="Proteomes" id="UP000663834">
    <property type="component" value="Unassembled WGS sequence"/>
</dbReference>
<feature type="transmembrane region" description="Helical" evidence="9">
    <location>
        <begin position="154"/>
        <end position="177"/>
    </location>
</feature>
<evidence type="ECO:0000256" key="5">
    <source>
        <dbReference type="ARBA" id="ARBA00022475"/>
    </source>
</evidence>
<feature type="transmembrane region" description="Helical" evidence="9">
    <location>
        <begin position="62"/>
        <end position="82"/>
    </location>
</feature>
<protein>
    <recommendedName>
        <fullName evidence="9">Riboflavin transporter</fullName>
    </recommendedName>
</protein>
<feature type="transmembrane region" description="Helical" evidence="9">
    <location>
        <begin position="27"/>
        <end position="50"/>
    </location>
</feature>
<sequence>MNLSAWIDLQGIFVELPIMVLLTPEGWALPSLINLSISIANIVPLLLVLLRWHQGSRFSEIPYIYIIILVGAISCGGLALFWQKTIFFFGSQRIFFDYMKRFQSKYLTAVFLGEGLTAAIPTLLALAQGSMGDPICIENINSTGVQPVYPQPRFSVTVFLLLMTFIIIASLFAFMLLRWTKIISMAGAAEKETPTKVVEDPVLVGNHDLTMDPFFQPSKTSRCFHGKMTLIAFVRITIGNRIKIGWNGDEGLFYFGASLQLGFLLGTTPVYLLINNFGMFIDRQPCQKYCIE</sequence>
<keyword evidence="4 9" id="KW-0813">Transport</keyword>
<dbReference type="AlphaFoldDB" id="A0A815EW68"/>
<comment type="catalytic activity">
    <reaction evidence="1 9">
        <text>riboflavin(in) = riboflavin(out)</text>
        <dbReference type="Rhea" id="RHEA:35015"/>
        <dbReference type="ChEBI" id="CHEBI:57986"/>
    </reaction>
</comment>
<evidence type="ECO:0000256" key="7">
    <source>
        <dbReference type="ARBA" id="ARBA00022989"/>
    </source>
</evidence>
<dbReference type="EMBL" id="CAJNOW010001426">
    <property type="protein sequence ID" value="CAF1315285.1"/>
    <property type="molecule type" value="Genomic_DNA"/>
</dbReference>
<gene>
    <name evidence="10" type="ORF">KQP761_LOCUS5461</name>
</gene>